<dbReference type="InterPro" id="IPR058625">
    <property type="entry name" value="MdtA-like_BSH"/>
</dbReference>
<evidence type="ECO:0000313" key="7">
    <source>
        <dbReference type="EMBL" id="TCO78462.1"/>
    </source>
</evidence>
<evidence type="ECO:0000259" key="6">
    <source>
        <dbReference type="Pfam" id="PF25967"/>
    </source>
</evidence>
<dbReference type="Pfam" id="PF25967">
    <property type="entry name" value="RND-MFP_C"/>
    <property type="match status" value="1"/>
</dbReference>
<keyword evidence="8" id="KW-1185">Reference proteome</keyword>
<dbReference type="Gene3D" id="1.10.287.470">
    <property type="entry name" value="Helix hairpin bin"/>
    <property type="match status" value="2"/>
</dbReference>
<dbReference type="PANTHER" id="PTHR30469">
    <property type="entry name" value="MULTIDRUG RESISTANCE PROTEIN MDTA"/>
    <property type="match status" value="1"/>
</dbReference>
<feature type="domain" description="Multidrug resistance protein MdtA-like C-terminal permuted SH3" evidence="6">
    <location>
        <begin position="286"/>
        <end position="342"/>
    </location>
</feature>
<comment type="similarity">
    <text evidence="2">Belongs to the membrane fusion protein (MFP) (TC 8.A.1) family.</text>
</comment>
<dbReference type="InterPro" id="IPR006143">
    <property type="entry name" value="RND_pump_MFP"/>
</dbReference>
<feature type="domain" description="Multidrug resistance protein MdtA-like barrel-sandwich hybrid" evidence="5">
    <location>
        <begin position="70"/>
        <end position="188"/>
    </location>
</feature>
<dbReference type="RefSeq" id="WP_205686574.1">
    <property type="nucleotide sequence ID" value="NZ_QQSW01000006.1"/>
</dbReference>
<dbReference type="Gene3D" id="2.40.420.20">
    <property type="match status" value="1"/>
</dbReference>
<organism evidence="7 8">
    <name type="scientific">Chromatocurvus halotolerans</name>
    <dbReference type="NCBI Taxonomy" id="1132028"/>
    <lineage>
        <taxon>Bacteria</taxon>
        <taxon>Pseudomonadati</taxon>
        <taxon>Pseudomonadota</taxon>
        <taxon>Gammaproteobacteria</taxon>
        <taxon>Cellvibrionales</taxon>
        <taxon>Halieaceae</taxon>
        <taxon>Chromatocurvus</taxon>
    </lineage>
</organism>
<evidence type="ECO:0000256" key="3">
    <source>
        <dbReference type="ARBA" id="ARBA00022448"/>
    </source>
</evidence>
<evidence type="ECO:0000259" key="5">
    <source>
        <dbReference type="Pfam" id="PF25917"/>
    </source>
</evidence>
<keyword evidence="3" id="KW-0813">Transport</keyword>
<evidence type="ECO:0000256" key="4">
    <source>
        <dbReference type="SAM" id="Coils"/>
    </source>
</evidence>
<name>A0A4R2KZ48_9GAMM</name>
<protein>
    <submittedName>
        <fullName evidence="7">RND family efflux transporter MFP subunit</fullName>
    </submittedName>
</protein>
<dbReference type="InterPro" id="IPR058627">
    <property type="entry name" value="MdtA-like_C"/>
</dbReference>
<keyword evidence="4" id="KW-0175">Coiled coil</keyword>
<dbReference type="Gene3D" id="2.40.50.100">
    <property type="match status" value="2"/>
</dbReference>
<proteinExistence type="inferred from homology"/>
<accession>A0A4R2KZ48</accession>
<evidence type="ECO:0000256" key="1">
    <source>
        <dbReference type="ARBA" id="ARBA00004196"/>
    </source>
</evidence>
<dbReference type="SUPFAM" id="SSF111369">
    <property type="entry name" value="HlyD-like secretion proteins"/>
    <property type="match status" value="1"/>
</dbReference>
<dbReference type="GO" id="GO:1990281">
    <property type="term" value="C:efflux pump complex"/>
    <property type="evidence" value="ECO:0007669"/>
    <property type="project" value="TreeGrafter"/>
</dbReference>
<dbReference type="EMBL" id="SLWX01000001">
    <property type="protein sequence ID" value="TCO78462.1"/>
    <property type="molecule type" value="Genomic_DNA"/>
</dbReference>
<dbReference type="AlphaFoldDB" id="A0A4R2KZ48"/>
<sequence length="355" mass="38559">MKRQFPALLRPLAILAGAGAIAVFMLSSRETPVARSIDQPLPLVQAQTIRKTDLPVTLVAHGNVRAWRELELTAEVTGRVLWASERFEPGMEVAEGELLLRIDATDYELALAEAQQSLASAELTLADARALSQKARVNEAQATVVAARARIARARRDLDNTEILAPYNAVIDTALVEVGQFISAGTEVGRILGSDKAEVRLPLLQRDVLLIDGAGEVAVTLSSGSGTRQLRWTGRVARIESRIDSETRVIPVVVEVPEPLNTERHATPLPFGLFVRAEIAGKSLADAVRIPQSALHGDSDVFVFEDGRLQRRTVDVERLRDGLALITSGLDDGDRVVTTRLDLMFEGMAVDLADE</sequence>
<evidence type="ECO:0000313" key="8">
    <source>
        <dbReference type="Proteomes" id="UP000294980"/>
    </source>
</evidence>
<dbReference type="NCBIfam" id="TIGR01730">
    <property type="entry name" value="RND_mfp"/>
    <property type="match status" value="1"/>
</dbReference>
<evidence type="ECO:0000256" key="2">
    <source>
        <dbReference type="ARBA" id="ARBA00009477"/>
    </source>
</evidence>
<gene>
    <name evidence="7" type="ORF">EV688_101279</name>
</gene>
<dbReference type="Gene3D" id="2.40.30.170">
    <property type="match status" value="1"/>
</dbReference>
<dbReference type="GO" id="GO:0015562">
    <property type="term" value="F:efflux transmembrane transporter activity"/>
    <property type="evidence" value="ECO:0007669"/>
    <property type="project" value="TreeGrafter"/>
</dbReference>
<comment type="caution">
    <text evidence="7">The sequence shown here is derived from an EMBL/GenBank/DDBJ whole genome shotgun (WGS) entry which is preliminary data.</text>
</comment>
<comment type="subcellular location">
    <subcellularLocation>
        <location evidence="1">Cell envelope</location>
    </subcellularLocation>
</comment>
<feature type="coiled-coil region" evidence="4">
    <location>
        <begin position="104"/>
        <end position="164"/>
    </location>
</feature>
<dbReference type="Pfam" id="PF25917">
    <property type="entry name" value="BSH_RND"/>
    <property type="match status" value="1"/>
</dbReference>
<reference evidence="7 8" key="1">
    <citation type="submission" date="2019-03" db="EMBL/GenBank/DDBJ databases">
        <title>Genomic Encyclopedia of Type Strains, Phase IV (KMG-IV): sequencing the most valuable type-strain genomes for metagenomic binning, comparative biology and taxonomic classification.</title>
        <authorList>
            <person name="Goeker M."/>
        </authorList>
    </citation>
    <scope>NUCLEOTIDE SEQUENCE [LARGE SCALE GENOMIC DNA]</scope>
    <source>
        <strain evidence="7 8">DSM 23344</strain>
    </source>
</reference>
<dbReference type="Proteomes" id="UP000294980">
    <property type="component" value="Unassembled WGS sequence"/>
</dbReference>